<keyword evidence="2" id="KW-1185">Reference proteome</keyword>
<protein>
    <recommendedName>
        <fullName evidence="3">Maturase K</fullName>
    </recommendedName>
</protein>
<organism evidence="1 2">
    <name type="scientific">Rubus argutus</name>
    <name type="common">Southern blackberry</name>
    <dbReference type="NCBI Taxonomy" id="59490"/>
    <lineage>
        <taxon>Eukaryota</taxon>
        <taxon>Viridiplantae</taxon>
        <taxon>Streptophyta</taxon>
        <taxon>Embryophyta</taxon>
        <taxon>Tracheophyta</taxon>
        <taxon>Spermatophyta</taxon>
        <taxon>Magnoliopsida</taxon>
        <taxon>eudicotyledons</taxon>
        <taxon>Gunneridae</taxon>
        <taxon>Pentapetalae</taxon>
        <taxon>rosids</taxon>
        <taxon>fabids</taxon>
        <taxon>Rosales</taxon>
        <taxon>Rosaceae</taxon>
        <taxon>Rosoideae</taxon>
        <taxon>Rosoideae incertae sedis</taxon>
        <taxon>Rubus</taxon>
    </lineage>
</organism>
<evidence type="ECO:0000313" key="2">
    <source>
        <dbReference type="Proteomes" id="UP001457282"/>
    </source>
</evidence>
<accession>A0AAW1W356</accession>
<evidence type="ECO:0008006" key="3">
    <source>
        <dbReference type="Google" id="ProtNLM"/>
    </source>
</evidence>
<reference evidence="1 2" key="1">
    <citation type="journal article" date="2023" name="G3 (Bethesda)">
        <title>A chromosome-length genome assembly and annotation of blackberry (Rubus argutus, cv. 'Hillquist').</title>
        <authorList>
            <person name="Bruna T."/>
            <person name="Aryal R."/>
            <person name="Dudchenko O."/>
            <person name="Sargent D.J."/>
            <person name="Mead D."/>
            <person name="Buti M."/>
            <person name="Cavallini A."/>
            <person name="Hytonen T."/>
            <person name="Andres J."/>
            <person name="Pham M."/>
            <person name="Weisz D."/>
            <person name="Mascagni F."/>
            <person name="Usai G."/>
            <person name="Natali L."/>
            <person name="Bassil N."/>
            <person name="Fernandez G.E."/>
            <person name="Lomsadze A."/>
            <person name="Armour M."/>
            <person name="Olukolu B."/>
            <person name="Poorten T."/>
            <person name="Britton C."/>
            <person name="Davik J."/>
            <person name="Ashrafi H."/>
            <person name="Aiden E.L."/>
            <person name="Borodovsky M."/>
            <person name="Worthington M."/>
        </authorList>
    </citation>
    <scope>NUCLEOTIDE SEQUENCE [LARGE SCALE GENOMIC DNA]</scope>
    <source>
        <strain evidence="1">PI 553951</strain>
    </source>
</reference>
<dbReference type="Proteomes" id="UP001457282">
    <property type="component" value="Unassembled WGS sequence"/>
</dbReference>
<sequence length="74" mass="8476">MHYSNSPSCWDLETLYIECFSSPGIIDDSNIHGIQFLLQNSHAFSYKELKVATNDFIPPVKLVKADLVLFIRED</sequence>
<comment type="caution">
    <text evidence="1">The sequence shown here is derived from an EMBL/GenBank/DDBJ whole genome shotgun (WGS) entry which is preliminary data.</text>
</comment>
<gene>
    <name evidence="1" type="ORF">M0R45_037076</name>
</gene>
<proteinExistence type="predicted"/>
<name>A0AAW1W356_RUBAR</name>
<dbReference type="EMBL" id="JBEDUW010000007">
    <property type="protein sequence ID" value="KAK9913253.1"/>
    <property type="molecule type" value="Genomic_DNA"/>
</dbReference>
<dbReference type="AlphaFoldDB" id="A0AAW1W356"/>
<evidence type="ECO:0000313" key="1">
    <source>
        <dbReference type="EMBL" id="KAK9913253.1"/>
    </source>
</evidence>